<accession>A0AAV6FQX3</accession>
<dbReference type="Proteomes" id="UP000823561">
    <property type="component" value="Chromosome 21"/>
</dbReference>
<protein>
    <submittedName>
        <fullName evidence="1">Uncharacterized protein</fullName>
    </submittedName>
</protein>
<keyword evidence="2" id="KW-1185">Reference proteome</keyword>
<reference evidence="1" key="1">
    <citation type="submission" date="2020-10" db="EMBL/GenBank/DDBJ databases">
        <title>Chromosome-scale genome assembly of the Allis shad, Alosa alosa.</title>
        <authorList>
            <person name="Margot Z."/>
            <person name="Christophe K."/>
            <person name="Cabau C."/>
            <person name="Louis A."/>
            <person name="Berthelot C."/>
            <person name="Parey E."/>
            <person name="Roest Crollius H."/>
            <person name="Montfort J."/>
            <person name="Robinson-Rechavi M."/>
            <person name="Bucao C."/>
            <person name="Bouchez O."/>
            <person name="Gislard M."/>
            <person name="Lluch J."/>
            <person name="Milhes M."/>
            <person name="Lampietro C."/>
            <person name="Lopez Roques C."/>
            <person name="Donnadieu C."/>
            <person name="Braasch I."/>
            <person name="Desvignes T."/>
            <person name="Postlethwait J."/>
            <person name="Bobe J."/>
            <person name="Guiguen Y."/>
        </authorList>
    </citation>
    <scope>NUCLEOTIDE SEQUENCE</scope>
    <source>
        <strain evidence="1">M-15738</strain>
        <tissue evidence="1">Blood</tissue>
    </source>
</reference>
<evidence type="ECO:0000313" key="1">
    <source>
        <dbReference type="EMBL" id="KAG5264107.1"/>
    </source>
</evidence>
<dbReference type="AlphaFoldDB" id="A0AAV6FQX3"/>
<name>A0AAV6FQX3_9TELE</name>
<organism evidence="1 2">
    <name type="scientific">Alosa alosa</name>
    <name type="common">allis shad</name>
    <dbReference type="NCBI Taxonomy" id="278164"/>
    <lineage>
        <taxon>Eukaryota</taxon>
        <taxon>Metazoa</taxon>
        <taxon>Chordata</taxon>
        <taxon>Craniata</taxon>
        <taxon>Vertebrata</taxon>
        <taxon>Euteleostomi</taxon>
        <taxon>Actinopterygii</taxon>
        <taxon>Neopterygii</taxon>
        <taxon>Teleostei</taxon>
        <taxon>Clupei</taxon>
        <taxon>Clupeiformes</taxon>
        <taxon>Clupeoidei</taxon>
        <taxon>Clupeidae</taxon>
        <taxon>Alosa</taxon>
    </lineage>
</organism>
<dbReference type="EMBL" id="JADWDJ010000021">
    <property type="protein sequence ID" value="KAG5264107.1"/>
    <property type="molecule type" value="Genomic_DNA"/>
</dbReference>
<proteinExistence type="predicted"/>
<sequence>MGTTLPGNLKVFCEARGMKVAVAGSRLLWRTGAFSCAYFTLDIADAPSLLHSDSSGLLPIAQTRPR</sequence>
<comment type="caution">
    <text evidence="1">The sequence shown here is derived from an EMBL/GenBank/DDBJ whole genome shotgun (WGS) entry which is preliminary data.</text>
</comment>
<gene>
    <name evidence="1" type="ORF">AALO_G00272210</name>
</gene>
<evidence type="ECO:0000313" key="2">
    <source>
        <dbReference type="Proteomes" id="UP000823561"/>
    </source>
</evidence>